<accession>K9UE39</accession>
<sequence>MTILIQRYLVPMLACLPLSGRSSQIVMLLTCQASNARQHFETGQTTFKLQSVALGIGIAIAIGLQGTIAAAASGYGTRQRPAPCPKDRTAPTAGPLRLEQAKAHFRCTNEGEVTLAAERSILFLVGDLDMRLANKPRTVRANDIIGYQSGLKGHIEISRESPVYDIKASYRETICHSHGYEPGPSCTTSFHSMSAGLCFRDTMGDWYCRLHRDSWRTKKPVSDTSR</sequence>
<evidence type="ECO:0000313" key="2">
    <source>
        <dbReference type="EMBL" id="AFY93372.1"/>
    </source>
</evidence>
<evidence type="ECO:0000256" key="1">
    <source>
        <dbReference type="SAM" id="Phobius"/>
    </source>
</evidence>
<keyword evidence="1" id="KW-0812">Transmembrane</keyword>
<dbReference type="AlphaFoldDB" id="K9UE39"/>
<protein>
    <submittedName>
        <fullName evidence="2">Uncharacterized protein</fullName>
    </submittedName>
</protein>
<keyword evidence="1" id="KW-0472">Membrane</keyword>
<dbReference type="HOGENOM" id="CLU_1222973_0_0_3"/>
<gene>
    <name evidence="2" type="ORF">Cha6605_2295</name>
</gene>
<proteinExistence type="predicted"/>
<feature type="transmembrane region" description="Helical" evidence="1">
    <location>
        <begin position="52"/>
        <end position="72"/>
    </location>
</feature>
<dbReference type="KEGG" id="cmp:Cha6605_2295"/>
<dbReference type="Proteomes" id="UP000010366">
    <property type="component" value="Chromosome"/>
</dbReference>
<evidence type="ECO:0000313" key="3">
    <source>
        <dbReference type="Proteomes" id="UP000010366"/>
    </source>
</evidence>
<dbReference type="EMBL" id="CP003600">
    <property type="protein sequence ID" value="AFY93372.1"/>
    <property type="molecule type" value="Genomic_DNA"/>
</dbReference>
<keyword evidence="3" id="KW-1185">Reference proteome</keyword>
<keyword evidence="1" id="KW-1133">Transmembrane helix</keyword>
<reference evidence="2 3" key="1">
    <citation type="submission" date="2012-05" db="EMBL/GenBank/DDBJ databases">
        <title>Finished chromosome of genome of Chamaesiphon sp. PCC 6605.</title>
        <authorList>
            <consortium name="US DOE Joint Genome Institute"/>
            <person name="Gugger M."/>
            <person name="Coursin T."/>
            <person name="Rippka R."/>
            <person name="Tandeau De Marsac N."/>
            <person name="Huntemann M."/>
            <person name="Wei C.-L."/>
            <person name="Han J."/>
            <person name="Detter J.C."/>
            <person name="Han C."/>
            <person name="Tapia R."/>
            <person name="Chen A."/>
            <person name="Kyrpides N."/>
            <person name="Mavromatis K."/>
            <person name="Markowitz V."/>
            <person name="Szeto E."/>
            <person name="Ivanova N."/>
            <person name="Pagani I."/>
            <person name="Pati A."/>
            <person name="Goodwin L."/>
            <person name="Nordberg H.P."/>
            <person name="Cantor M.N."/>
            <person name="Hua S.X."/>
            <person name="Woyke T."/>
            <person name="Kerfeld C.A."/>
        </authorList>
    </citation>
    <scope>NUCLEOTIDE SEQUENCE [LARGE SCALE GENOMIC DNA]</scope>
    <source>
        <strain evidence="3">ATCC 27169 / PCC 6605</strain>
    </source>
</reference>
<name>K9UE39_CHAP6</name>
<organism evidence="2 3">
    <name type="scientific">Chamaesiphon minutus (strain ATCC 27169 / PCC 6605)</name>
    <dbReference type="NCBI Taxonomy" id="1173020"/>
    <lineage>
        <taxon>Bacteria</taxon>
        <taxon>Bacillati</taxon>
        <taxon>Cyanobacteriota</taxon>
        <taxon>Cyanophyceae</taxon>
        <taxon>Gomontiellales</taxon>
        <taxon>Chamaesiphonaceae</taxon>
        <taxon>Chamaesiphon</taxon>
    </lineage>
</organism>